<keyword evidence="1" id="KW-0175">Coiled coil</keyword>
<evidence type="ECO:0000313" key="4">
    <source>
        <dbReference type="Proteomes" id="UP001529510"/>
    </source>
</evidence>
<proteinExistence type="predicted"/>
<dbReference type="EMBL" id="JAMKFB020000008">
    <property type="protein sequence ID" value="KAL0186376.1"/>
    <property type="molecule type" value="Genomic_DNA"/>
</dbReference>
<accession>A0ABD0QMK6</accession>
<feature type="region of interest" description="Disordered" evidence="2">
    <location>
        <begin position="1"/>
        <end position="24"/>
    </location>
</feature>
<protein>
    <submittedName>
        <fullName evidence="3">Uncharacterized protein</fullName>
    </submittedName>
</protein>
<keyword evidence="4" id="KW-1185">Reference proteome</keyword>
<name>A0ABD0QMK6_CIRMR</name>
<gene>
    <name evidence="3" type="ORF">M9458_018046</name>
</gene>
<sequence>MQGINASGPPTKTPKINKKRRLDNRKQWTCPDKLFCPAASYGPCEVKGLSYLWYSNKSGNQVTEDNNLGSPDCQHLLVNKKETNVRASLTLVEGASQNQYLPQYTEKFLQEVISSENMLQTNEYNLEELQTSASELQTNTCSAEDLQKSPSCAEELQKNARKLKRKEDYEKALMRLPEIVPQSQHFLQNNALSTRGSTRMEKCDEPWSLTPWVEHDSEGELTEEEVTFMIEQKKKEIKKYESFQASARQNVRLPKIGPPKQSNLQKTRYSIKQLKSSVLDEEA</sequence>
<feature type="coiled-coil region" evidence="1">
    <location>
        <begin position="119"/>
        <end position="173"/>
    </location>
</feature>
<evidence type="ECO:0000256" key="1">
    <source>
        <dbReference type="SAM" id="Coils"/>
    </source>
</evidence>
<feature type="region of interest" description="Disordered" evidence="2">
    <location>
        <begin position="248"/>
        <end position="267"/>
    </location>
</feature>
<comment type="caution">
    <text evidence="3">The sequence shown here is derived from an EMBL/GenBank/DDBJ whole genome shotgun (WGS) entry which is preliminary data.</text>
</comment>
<dbReference type="Proteomes" id="UP001529510">
    <property type="component" value="Unassembled WGS sequence"/>
</dbReference>
<reference evidence="3 4" key="1">
    <citation type="submission" date="2024-05" db="EMBL/GenBank/DDBJ databases">
        <title>Genome sequencing and assembly of Indian major carp, Cirrhinus mrigala (Hamilton, 1822).</title>
        <authorList>
            <person name="Mohindra V."/>
            <person name="Chowdhury L.M."/>
            <person name="Lal K."/>
            <person name="Jena J.K."/>
        </authorList>
    </citation>
    <scope>NUCLEOTIDE SEQUENCE [LARGE SCALE GENOMIC DNA]</scope>
    <source>
        <strain evidence="3">CM1030</strain>
        <tissue evidence="3">Blood</tissue>
    </source>
</reference>
<evidence type="ECO:0000256" key="2">
    <source>
        <dbReference type="SAM" id="MobiDB-lite"/>
    </source>
</evidence>
<feature type="compositionally biased region" description="Polar residues" evidence="2">
    <location>
        <begin position="1"/>
        <end position="10"/>
    </location>
</feature>
<organism evidence="3 4">
    <name type="scientific">Cirrhinus mrigala</name>
    <name type="common">Mrigala</name>
    <dbReference type="NCBI Taxonomy" id="683832"/>
    <lineage>
        <taxon>Eukaryota</taxon>
        <taxon>Metazoa</taxon>
        <taxon>Chordata</taxon>
        <taxon>Craniata</taxon>
        <taxon>Vertebrata</taxon>
        <taxon>Euteleostomi</taxon>
        <taxon>Actinopterygii</taxon>
        <taxon>Neopterygii</taxon>
        <taxon>Teleostei</taxon>
        <taxon>Ostariophysi</taxon>
        <taxon>Cypriniformes</taxon>
        <taxon>Cyprinidae</taxon>
        <taxon>Labeoninae</taxon>
        <taxon>Labeonini</taxon>
        <taxon>Cirrhinus</taxon>
    </lineage>
</organism>
<dbReference type="AlphaFoldDB" id="A0ABD0QMK6"/>
<evidence type="ECO:0000313" key="3">
    <source>
        <dbReference type="EMBL" id="KAL0186376.1"/>
    </source>
</evidence>